<gene>
    <name evidence="2" type="ordered locus">KRH_09140</name>
</gene>
<dbReference type="Proteomes" id="UP000008838">
    <property type="component" value="Chromosome"/>
</dbReference>
<dbReference type="STRING" id="378753.KRH_09140"/>
<dbReference type="HOGENOM" id="CLU_2012213_0_0_11"/>
<reference evidence="2 3" key="1">
    <citation type="journal article" date="2008" name="J. Bacteriol.">
        <title>Complete genome sequence of the soil actinomycete Kocuria rhizophila.</title>
        <authorList>
            <person name="Takarada H."/>
            <person name="Sekine M."/>
            <person name="Kosugi H."/>
            <person name="Matsuo Y."/>
            <person name="Fujisawa T."/>
            <person name="Omata S."/>
            <person name="Kishi E."/>
            <person name="Shimizu A."/>
            <person name="Tsukatani N."/>
            <person name="Tanikawa S."/>
            <person name="Fujita N."/>
            <person name="Harayama S."/>
        </authorList>
    </citation>
    <scope>NUCLEOTIDE SEQUENCE [LARGE SCALE GENOMIC DNA]</scope>
    <source>
        <strain evidence="3">ATCC 9341 / DSM 348 / NBRC 103217 / DC2201</strain>
    </source>
</reference>
<evidence type="ECO:0000313" key="2">
    <source>
        <dbReference type="EMBL" id="BAG29261.1"/>
    </source>
</evidence>
<name>B2GLG8_KOCRD</name>
<protein>
    <submittedName>
        <fullName evidence="2">Uncharacterized protein</fullName>
    </submittedName>
</protein>
<accession>B2GLG8</accession>
<evidence type="ECO:0000256" key="1">
    <source>
        <dbReference type="SAM" id="MobiDB-lite"/>
    </source>
</evidence>
<sequence length="123" mass="13714">MAAVEGMRRFGSYGMPLIKAIEDYFREGVQDIATWDELHARVLTECGTFPPFTGGADPEGPSGVPLVGLGRPSAIEFWVNGTVYRRPDLETLHKATQATTAKTWLKHDARYPTPRKKNNEHQS</sequence>
<evidence type="ECO:0000313" key="3">
    <source>
        <dbReference type="Proteomes" id="UP000008838"/>
    </source>
</evidence>
<organism evidence="2 3">
    <name type="scientific">Kocuria rhizophila (strain ATCC 9341 / DSM 348 / NBRC 103217 / DC2201)</name>
    <dbReference type="NCBI Taxonomy" id="378753"/>
    <lineage>
        <taxon>Bacteria</taxon>
        <taxon>Bacillati</taxon>
        <taxon>Actinomycetota</taxon>
        <taxon>Actinomycetes</taxon>
        <taxon>Micrococcales</taxon>
        <taxon>Micrococcaceae</taxon>
        <taxon>Kocuria</taxon>
    </lineage>
</organism>
<dbReference type="EMBL" id="AP009152">
    <property type="protein sequence ID" value="BAG29261.1"/>
    <property type="molecule type" value="Genomic_DNA"/>
</dbReference>
<dbReference type="KEGG" id="krh:KRH_09140"/>
<keyword evidence="3" id="KW-1185">Reference proteome</keyword>
<feature type="region of interest" description="Disordered" evidence="1">
    <location>
        <begin position="101"/>
        <end position="123"/>
    </location>
</feature>
<dbReference type="AlphaFoldDB" id="B2GLG8"/>
<proteinExistence type="predicted"/>